<dbReference type="SUPFAM" id="SSF51569">
    <property type="entry name" value="Aldolase"/>
    <property type="match status" value="1"/>
</dbReference>
<evidence type="ECO:0000256" key="11">
    <source>
        <dbReference type="HAMAP-Rule" id="MF_00493"/>
    </source>
</evidence>
<evidence type="ECO:0000313" key="13">
    <source>
        <dbReference type="Proteomes" id="UP000287237"/>
    </source>
</evidence>
<evidence type="ECO:0000256" key="2">
    <source>
        <dbReference type="ARBA" id="ARBA00004496"/>
    </source>
</evidence>
<protein>
    <recommendedName>
        <fullName evidence="5 11">Transaldolase</fullName>
        <ecNumber evidence="5 11">2.2.1.2</ecNumber>
    </recommendedName>
</protein>
<keyword evidence="8 11" id="KW-0570">Pentose shunt</keyword>
<evidence type="ECO:0000256" key="10">
    <source>
        <dbReference type="ARBA" id="ARBA00048810"/>
    </source>
</evidence>
<dbReference type="Gene3D" id="3.20.20.70">
    <property type="entry name" value="Aldolase class I"/>
    <property type="match status" value="1"/>
</dbReference>
<evidence type="ECO:0000256" key="9">
    <source>
        <dbReference type="ARBA" id="ARBA00023270"/>
    </source>
</evidence>
<dbReference type="PROSITE" id="PS01054">
    <property type="entry name" value="TRANSALDOLASE_1"/>
    <property type="match status" value="1"/>
</dbReference>
<comment type="catalytic activity">
    <reaction evidence="10 11">
        <text>D-sedoheptulose 7-phosphate + D-glyceraldehyde 3-phosphate = D-erythrose 4-phosphate + beta-D-fructose 6-phosphate</text>
        <dbReference type="Rhea" id="RHEA:17053"/>
        <dbReference type="ChEBI" id="CHEBI:16897"/>
        <dbReference type="ChEBI" id="CHEBI:57483"/>
        <dbReference type="ChEBI" id="CHEBI:57634"/>
        <dbReference type="ChEBI" id="CHEBI:59776"/>
        <dbReference type="EC" id="2.2.1.2"/>
    </reaction>
</comment>
<dbReference type="AlphaFoldDB" id="A0A1E7NJ44"/>
<dbReference type="PANTHER" id="PTHR10683:SF31">
    <property type="entry name" value="TRANSALDOLASE"/>
    <property type="match status" value="1"/>
</dbReference>
<reference evidence="12 13" key="1">
    <citation type="journal article" date="2019" name="Appl. Environ. Microbiol.">
        <title>Population genetics and characterization of Campylobacter jejuni isolates in western jackdaws and game birds in Finland.</title>
        <authorList>
            <person name="Kovanen S."/>
            <person name="Rossi M."/>
            <person name="Pohja-Mykra M."/>
            <person name="Nieminen T."/>
            <person name="Raunio-Saarnisto M."/>
            <person name="Sauvala M."/>
            <person name="Fredriksson-Ahomaa M."/>
            <person name="Hanninen M.L."/>
            <person name="Kivisto R."/>
        </authorList>
    </citation>
    <scope>NUCLEOTIDE SEQUENCE [LARGE SCALE GENOMIC DNA]</scope>
    <source>
        <strain evidence="12 13">CB296</strain>
    </source>
</reference>
<dbReference type="Proteomes" id="UP000287237">
    <property type="component" value="Unassembled WGS sequence"/>
</dbReference>
<evidence type="ECO:0000256" key="6">
    <source>
        <dbReference type="ARBA" id="ARBA00022490"/>
    </source>
</evidence>
<evidence type="ECO:0000256" key="4">
    <source>
        <dbReference type="ARBA" id="ARBA00008426"/>
    </source>
</evidence>
<dbReference type="GO" id="GO:0005737">
    <property type="term" value="C:cytoplasm"/>
    <property type="evidence" value="ECO:0007669"/>
    <property type="project" value="UniProtKB-SubCell"/>
</dbReference>
<feature type="active site" description="Schiff-base intermediate with substrate" evidence="11">
    <location>
        <position position="125"/>
    </location>
</feature>
<name>A0A1E7NJ44_CAMJU</name>
<evidence type="ECO:0000256" key="1">
    <source>
        <dbReference type="ARBA" id="ARBA00003518"/>
    </source>
</evidence>
<keyword evidence="6 11" id="KW-0963">Cytoplasm</keyword>
<comment type="subcellular location">
    <subcellularLocation>
        <location evidence="2 11">Cytoplasm</location>
    </subcellularLocation>
</comment>
<dbReference type="CDD" id="cd00955">
    <property type="entry name" value="Transaldolase_like"/>
    <property type="match status" value="1"/>
</dbReference>
<dbReference type="PANTHER" id="PTHR10683">
    <property type="entry name" value="TRANSALDOLASE"/>
    <property type="match status" value="1"/>
</dbReference>
<dbReference type="InterPro" id="IPR018225">
    <property type="entry name" value="Transaldolase_AS"/>
</dbReference>
<evidence type="ECO:0000256" key="3">
    <source>
        <dbReference type="ARBA" id="ARBA00004857"/>
    </source>
</evidence>
<dbReference type="Pfam" id="PF00923">
    <property type="entry name" value="TAL_FSA"/>
    <property type="match status" value="1"/>
</dbReference>
<keyword evidence="7 11" id="KW-0808">Transferase</keyword>
<accession>A0A1E7NJ44</accession>
<dbReference type="RefSeq" id="WP_070243323.1">
    <property type="nucleotide sequence ID" value="NZ_MJVT01000057.1"/>
</dbReference>
<evidence type="ECO:0000256" key="7">
    <source>
        <dbReference type="ARBA" id="ARBA00022679"/>
    </source>
</evidence>
<dbReference type="NCBIfam" id="TIGR00876">
    <property type="entry name" value="tal_mycobact"/>
    <property type="match status" value="1"/>
</dbReference>
<comment type="similarity">
    <text evidence="4 11">Belongs to the transaldolase family. Type 2 subfamily.</text>
</comment>
<dbReference type="UniPathway" id="UPA00115">
    <property type="reaction ID" value="UER00414"/>
</dbReference>
<comment type="function">
    <text evidence="1 11">Transaldolase is important for the balance of metabolites in the pentose-phosphate pathway.</text>
</comment>
<dbReference type="EMBL" id="PRCK01000009">
    <property type="protein sequence ID" value="RTJ94620.1"/>
    <property type="molecule type" value="Genomic_DNA"/>
</dbReference>
<dbReference type="InterPro" id="IPR001585">
    <property type="entry name" value="TAL/FSA"/>
</dbReference>
<dbReference type="GO" id="GO:0004801">
    <property type="term" value="F:transaldolase activity"/>
    <property type="evidence" value="ECO:0007669"/>
    <property type="project" value="UniProtKB-UniRule"/>
</dbReference>
<organism evidence="12 13">
    <name type="scientific">Campylobacter jejuni</name>
    <dbReference type="NCBI Taxonomy" id="197"/>
    <lineage>
        <taxon>Bacteria</taxon>
        <taxon>Pseudomonadati</taxon>
        <taxon>Campylobacterota</taxon>
        <taxon>Epsilonproteobacteria</taxon>
        <taxon>Campylobacterales</taxon>
        <taxon>Campylobacteraceae</taxon>
        <taxon>Campylobacter</taxon>
    </lineage>
</organism>
<dbReference type="HAMAP" id="MF_00493">
    <property type="entry name" value="Transaldolase_2"/>
    <property type="match status" value="1"/>
</dbReference>
<dbReference type="GO" id="GO:0005975">
    <property type="term" value="P:carbohydrate metabolic process"/>
    <property type="evidence" value="ECO:0007669"/>
    <property type="project" value="InterPro"/>
</dbReference>
<dbReference type="NCBIfam" id="NF003026">
    <property type="entry name" value="PRK03903.1"/>
    <property type="match status" value="1"/>
</dbReference>
<sequence length="325" mass="36929">MKNFSLWCDFIENSFLDNEFLNLLSHGINGATSNPAIFKNAILNSPIYKDKILKLKGKKTKDIYEELAISDIQKAADKLTPLFYQKNDGFISIEIDPRLHDNTTLSLGEAKRLYSAISKENVMIKIPATKASYEVMYELMKNGISVNATLIFSLEQSQKCFEALNAGLVEFRKNNIALKEQNTRTPQAVISIFVSRFDRLLNPKAKEQNRIGILNANLAYNNIYSKNEPNIRTLFASTGVKGDDLPKDYYIKELLFENSVNTAPLDAIETFKGKMDFKKPLMNFEIYTELNQIISQSEREKACNDLLSDGIEQFCIAFEDILKAL</sequence>
<gene>
    <name evidence="11" type="primary">tal</name>
    <name evidence="12" type="ORF">C3H42_08705</name>
</gene>
<dbReference type="InterPro" id="IPR004732">
    <property type="entry name" value="Transaldolase_2"/>
</dbReference>
<evidence type="ECO:0000256" key="5">
    <source>
        <dbReference type="ARBA" id="ARBA00013151"/>
    </source>
</evidence>
<proteinExistence type="inferred from homology"/>
<dbReference type="PIRSF" id="PIRSF036915">
    <property type="entry name" value="Trnald_Bac_Plnt"/>
    <property type="match status" value="1"/>
</dbReference>
<comment type="caution">
    <text evidence="12">The sequence shown here is derived from an EMBL/GenBank/DDBJ whole genome shotgun (WGS) entry which is preliminary data.</text>
</comment>
<dbReference type="InterPro" id="IPR013785">
    <property type="entry name" value="Aldolase_TIM"/>
</dbReference>
<dbReference type="EC" id="2.2.1.2" evidence="5 11"/>
<dbReference type="GO" id="GO:0006098">
    <property type="term" value="P:pentose-phosphate shunt"/>
    <property type="evidence" value="ECO:0007669"/>
    <property type="project" value="UniProtKB-UniRule"/>
</dbReference>
<keyword evidence="9 11" id="KW-0704">Schiff base</keyword>
<evidence type="ECO:0000313" key="12">
    <source>
        <dbReference type="EMBL" id="RTJ94620.1"/>
    </source>
</evidence>
<comment type="pathway">
    <text evidence="3 11">Carbohydrate degradation; pentose phosphate pathway; D-glyceraldehyde 3-phosphate and beta-D-fructose 6-phosphate from D-ribose 5-phosphate and D-xylulose 5-phosphate (non-oxidative stage): step 2/3.</text>
</comment>
<evidence type="ECO:0000256" key="8">
    <source>
        <dbReference type="ARBA" id="ARBA00023126"/>
    </source>
</evidence>